<sequence length="171" mass="19914">MWADPVFQRFQPGTTCCRFARPRIPTYAKHEYTSPHAHQDEQDHQNHAQKREVYDLISQFHSLLLKRLPLLFRQIQLLLLLEKRPVGRAELLLEGREFVALAHEELAPERANGGTQRLTNKYHIAGQNFSNFPIIMYKVSSVLLHLPTKFIRQISRASLQFPAVRAQIFGF</sequence>
<dbReference type="VEuPathDB" id="GiardiaDB:SS50377_23972"/>
<dbReference type="EMBL" id="AUWU02000004">
    <property type="protein sequence ID" value="KAH0574036.1"/>
    <property type="molecule type" value="Genomic_DNA"/>
</dbReference>
<accession>V6LEK7</accession>
<protein>
    <submittedName>
        <fullName evidence="1">Uncharacterized protein</fullName>
    </submittedName>
</protein>
<evidence type="ECO:0000313" key="3">
    <source>
        <dbReference type="Proteomes" id="UP000018208"/>
    </source>
</evidence>
<dbReference type="Proteomes" id="UP000018208">
    <property type="component" value="Unassembled WGS sequence"/>
</dbReference>
<keyword evidence="3" id="KW-1185">Reference proteome</keyword>
<reference evidence="1 2" key="1">
    <citation type="journal article" date="2014" name="PLoS Genet.">
        <title>The Genome of Spironucleus salmonicida Highlights a Fish Pathogen Adapted to Fluctuating Environments.</title>
        <authorList>
            <person name="Xu F."/>
            <person name="Jerlstrom-Hultqvist J."/>
            <person name="Einarsson E."/>
            <person name="Astvaldsson A."/>
            <person name="Svard S.G."/>
            <person name="Andersson J.O."/>
        </authorList>
    </citation>
    <scope>NUCLEOTIDE SEQUENCE</scope>
    <source>
        <strain evidence="2">ATCC 50377</strain>
    </source>
</reference>
<dbReference type="AlphaFoldDB" id="V6LEK7"/>
<reference evidence="2" key="2">
    <citation type="submission" date="2020-12" db="EMBL/GenBank/DDBJ databases">
        <title>New Spironucleus salmonicida genome in near-complete chromosomes.</title>
        <authorList>
            <person name="Xu F."/>
            <person name="Kurt Z."/>
            <person name="Jimenez-Gonzalez A."/>
            <person name="Astvaldsson A."/>
            <person name="Andersson J.O."/>
            <person name="Svard S.G."/>
        </authorList>
    </citation>
    <scope>NUCLEOTIDE SEQUENCE</scope>
    <source>
        <strain evidence="2">ATCC 50377</strain>
    </source>
</reference>
<proteinExistence type="predicted"/>
<organism evidence="1">
    <name type="scientific">Spironucleus salmonicida</name>
    <dbReference type="NCBI Taxonomy" id="348837"/>
    <lineage>
        <taxon>Eukaryota</taxon>
        <taxon>Metamonada</taxon>
        <taxon>Diplomonadida</taxon>
        <taxon>Hexamitidae</taxon>
        <taxon>Hexamitinae</taxon>
        <taxon>Spironucleus</taxon>
    </lineage>
</organism>
<evidence type="ECO:0000313" key="1">
    <source>
        <dbReference type="EMBL" id="EST42922.1"/>
    </source>
</evidence>
<dbReference type="EMBL" id="KI546151">
    <property type="protein sequence ID" value="EST42922.1"/>
    <property type="molecule type" value="Genomic_DNA"/>
</dbReference>
<gene>
    <name evidence="1" type="ORF">SS50377_17455</name>
    <name evidence="2" type="ORF">SS50377_23972</name>
</gene>
<name>V6LEK7_9EUKA</name>
<evidence type="ECO:0000313" key="2">
    <source>
        <dbReference type="EMBL" id="KAH0574036.1"/>
    </source>
</evidence>